<dbReference type="EMBL" id="CP116805">
    <property type="protein sequence ID" value="WCL54523.1"/>
    <property type="molecule type" value="Genomic_DNA"/>
</dbReference>
<dbReference type="RefSeq" id="WP_289504242.1">
    <property type="nucleotide sequence ID" value="NZ_CP116805.1"/>
</dbReference>
<proteinExistence type="predicted"/>
<dbReference type="Proteomes" id="UP001217500">
    <property type="component" value="Chromosome"/>
</dbReference>
<dbReference type="Pfam" id="PF07372">
    <property type="entry name" value="DUF1491"/>
    <property type="match status" value="1"/>
</dbReference>
<dbReference type="KEGG" id="gso:PH603_01970"/>
<dbReference type="Gene3D" id="3.40.1530.20">
    <property type="entry name" value="Protein of unknown function (DUF1491)"/>
    <property type="match status" value="1"/>
</dbReference>
<organism evidence="1 2">
    <name type="scientific">Gimibacter soli</name>
    <dbReference type="NCBI Taxonomy" id="3024400"/>
    <lineage>
        <taxon>Bacteria</taxon>
        <taxon>Pseudomonadati</taxon>
        <taxon>Pseudomonadota</taxon>
        <taxon>Alphaproteobacteria</taxon>
        <taxon>Kordiimonadales</taxon>
        <taxon>Temperatibacteraceae</taxon>
        <taxon>Gimibacter</taxon>
    </lineage>
</organism>
<name>A0AAF0BHQ7_9PROT</name>
<protein>
    <submittedName>
        <fullName evidence="1">DUF1491 family protein</fullName>
    </submittedName>
</protein>
<sequence>MQSYRLPSALHAAAIVRTAFSSDRPAYIAHKGDAERGGLLLKVNRFAKGVWLLERAVDFDGNAVWRPLGADDQNEASADERIAKRRQMDSDLWIVEIEDRAATFEPDAPVERL</sequence>
<accession>A0AAF0BHQ7</accession>
<evidence type="ECO:0000313" key="1">
    <source>
        <dbReference type="EMBL" id="WCL54523.1"/>
    </source>
</evidence>
<dbReference type="InterPro" id="IPR009964">
    <property type="entry name" value="DUF1491"/>
</dbReference>
<evidence type="ECO:0000313" key="2">
    <source>
        <dbReference type="Proteomes" id="UP001217500"/>
    </source>
</evidence>
<reference evidence="1" key="1">
    <citation type="submission" date="2023-01" db="EMBL/GenBank/DDBJ databases">
        <title>The genome sequence of Kordiimonadaceae bacterium 6D33.</title>
        <authorList>
            <person name="Liu Y."/>
        </authorList>
    </citation>
    <scope>NUCLEOTIDE SEQUENCE</scope>
    <source>
        <strain evidence="1">6D33</strain>
    </source>
</reference>
<keyword evidence="2" id="KW-1185">Reference proteome</keyword>
<dbReference type="AlphaFoldDB" id="A0AAF0BHQ7"/>
<gene>
    <name evidence="1" type="ORF">PH603_01970</name>
</gene>